<name>A0AAV6MLC4_9ROSI</name>
<evidence type="ECO:0000256" key="1">
    <source>
        <dbReference type="ARBA" id="ARBA00004613"/>
    </source>
</evidence>
<evidence type="ECO:0000313" key="6">
    <source>
        <dbReference type="Proteomes" id="UP000685013"/>
    </source>
</evidence>
<dbReference type="Pfam" id="PF00082">
    <property type="entry name" value="Peptidase_S8"/>
    <property type="match status" value="1"/>
</dbReference>
<dbReference type="GO" id="GO:0006508">
    <property type="term" value="P:proteolysis"/>
    <property type="evidence" value="ECO:0007669"/>
    <property type="project" value="UniProtKB-KW"/>
</dbReference>
<feature type="non-terminal residue" evidence="5">
    <location>
        <position position="1"/>
    </location>
</feature>
<keyword evidence="5" id="KW-0645">Protease</keyword>
<comment type="subcellular location">
    <subcellularLocation>
        <location evidence="1">Secreted</location>
    </subcellularLocation>
</comment>
<dbReference type="AlphaFoldDB" id="A0AAV6MLC4"/>
<sequence>MVWAAFSSRGLNMVSPEIIKPDVTTSGVNIIAIFSSAVSPIREPFDNRTVPYITMSGTSMSCPHVSSIVGLLKALHLEWSPAAIMTSTRIRDNTMNLMLDGSSPVFAPATPFICGSGHICPIGAINPGFVYNLSPNDYLKFFCASGYKEKSIQVFADGNFKCLISSSILNFNYLSIGVQNLTVSVTVTRRLKNVGRPGVYRLSFQAGFNILLASEHRQ</sequence>
<feature type="domain" description="Peptidase S8/S53" evidence="4">
    <location>
        <begin position="4"/>
        <end position="91"/>
    </location>
</feature>
<keyword evidence="3" id="KW-0732">Signal</keyword>
<keyword evidence="6" id="KW-1185">Reference proteome</keyword>
<gene>
    <name evidence="5" type="primary">SBT5.4</name>
    <name evidence="5" type="ORF">SDJN03_19671</name>
</gene>
<dbReference type="PANTHER" id="PTHR10795">
    <property type="entry name" value="PROPROTEIN CONVERTASE SUBTILISIN/KEXIN"/>
    <property type="match status" value="1"/>
</dbReference>
<keyword evidence="5" id="KW-0378">Hydrolase</keyword>
<comment type="caution">
    <text evidence="5">The sequence shown here is derived from an EMBL/GenBank/DDBJ whole genome shotgun (WGS) entry which is preliminary data.</text>
</comment>
<dbReference type="GO" id="GO:0008236">
    <property type="term" value="F:serine-type peptidase activity"/>
    <property type="evidence" value="ECO:0007669"/>
    <property type="project" value="InterPro"/>
</dbReference>
<dbReference type="GO" id="GO:0005576">
    <property type="term" value="C:extracellular region"/>
    <property type="evidence" value="ECO:0007669"/>
    <property type="project" value="UniProtKB-SubCell"/>
</dbReference>
<dbReference type="InterPro" id="IPR000209">
    <property type="entry name" value="Peptidase_S8/S53_dom"/>
</dbReference>
<protein>
    <submittedName>
        <fullName evidence="5">Subtilisin-like protease 5.4</fullName>
    </submittedName>
</protein>
<evidence type="ECO:0000256" key="2">
    <source>
        <dbReference type="ARBA" id="ARBA00011073"/>
    </source>
</evidence>
<organism evidence="5 6">
    <name type="scientific">Cucurbita argyrosperma subsp. sororia</name>
    <dbReference type="NCBI Taxonomy" id="37648"/>
    <lineage>
        <taxon>Eukaryota</taxon>
        <taxon>Viridiplantae</taxon>
        <taxon>Streptophyta</taxon>
        <taxon>Embryophyta</taxon>
        <taxon>Tracheophyta</taxon>
        <taxon>Spermatophyta</taxon>
        <taxon>Magnoliopsida</taxon>
        <taxon>eudicotyledons</taxon>
        <taxon>Gunneridae</taxon>
        <taxon>Pentapetalae</taxon>
        <taxon>rosids</taxon>
        <taxon>fabids</taxon>
        <taxon>Cucurbitales</taxon>
        <taxon>Cucurbitaceae</taxon>
        <taxon>Cucurbiteae</taxon>
        <taxon>Cucurbita</taxon>
    </lineage>
</organism>
<dbReference type="EMBL" id="JAGKQH010000013">
    <property type="protein sequence ID" value="KAG6583739.1"/>
    <property type="molecule type" value="Genomic_DNA"/>
</dbReference>
<dbReference type="Proteomes" id="UP000685013">
    <property type="component" value="Chromosome 13"/>
</dbReference>
<proteinExistence type="inferred from homology"/>
<accession>A0AAV6MLC4</accession>
<evidence type="ECO:0000313" key="5">
    <source>
        <dbReference type="EMBL" id="KAG6583739.1"/>
    </source>
</evidence>
<dbReference type="InterPro" id="IPR045051">
    <property type="entry name" value="SBT"/>
</dbReference>
<evidence type="ECO:0000256" key="3">
    <source>
        <dbReference type="ARBA" id="ARBA00022729"/>
    </source>
</evidence>
<evidence type="ECO:0000259" key="4">
    <source>
        <dbReference type="Pfam" id="PF00082"/>
    </source>
</evidence>
<reference evidence="5 6" key="1">
    <citation type="journal article" date="2021" name="Hortic Res">
        <title>The domestication of Cucurbita argyrosperma as revealed by the genome of its wild relative.</title>
        <authorList>
            <person name="Barrera-Redondo J."/>
            <person name="Sanchez-de la Vega G."/>
            <person name="Aguirre-Liguori J.A."/>
            <person name="Castellanos-Morales G."/>
            <person name="Gutierrez-Guerrero Y.T."/>
            <person name="Aguirre-Dugua X."/>
            <person name="Aguirre-Planter E."/>
            <person name="Tenaillon M.I."/>
            <person name="Lira-Saade R."/>
            <person name="Eguiarte L.E."/>
        </authorList>
    </citation>
    <scope>NUCLEOTIDE SEQUENCE [LARGE SCALE GENOMIC DNA]</scope>
    <source>
        <strain evidence="5">JBR-2021</strain>
    </source>
</reference>
<comment type="similarity">
    <text evidence="2">Belongs to the peptidase S8 family.</text>
</comment>